<dbReference type="AlphaFoldDB" id="A0A182FZ67"/>
<reference evidence="1" key="2">
    <citation type="submission" date="2022-08" db="UniProtKB">
        <authorList>
            <consortium name="EnsemblMetazoa"/>
        </authorList>
    </citation>
    <scope>IDENTIFICATION</scope>
    <source>
        <strain evidence="1">STECLA/ALBI9_A</strain>
    </source>
</reference>
<evidence type="ECO:0000313" key="1">
    <source>
        <dbReference type="EnsemblMetazoa" id="AALB014887-PA"/>
    </source>
</evidence>
<sequence length="47" mass="5376">MRSESGPATMLHKRERCAILHQQQYARKKHARQPFNTAGAKDGQRKG</sequence>
<accession>A0A182FZ67</accession>
<name>A0A182FZ67_ANOAL</name>
<dbReference type="VEuPathDB" id="VectorBase:AALB014887"/>
<proteinExistence type="predicted"/>
<protein>
    <submittedName>
        <fullName evidence="1">Uncharacterized protein</fullName>
    </submittedName>
</protein>
<reference evidence="1 2" key="1">
    <citation type="journal article" date="2017" name="G3 (Bethesda)">
        <title>The Physical Genome Mapping of Anopheles albimanus Corrected Scaffold Misassemblies and Identified Interarm Rearrangements in Genus Anopheles.</title>
        <authorList>
            <person name="Artemov G.N."/>
            <person name="Peery A.N."/>
            <person name="Jiang X."/>
            <person name="Tu Z."/>
            <person name="Stegniy V.N."/>
            <person name="Sharakhova M.V."/>
            <person name="Sharakhov I.V."/>
        </authorList>
    </citation>
    <scope>NUCLEOTIDE SEQUENCE [LARGE SCALE GENOMIC DNA]</scope>
    <source>
        <strain evidence="1 2">ALBI9_A</strain>
    </source>
</reference>
<organism evidence="1 2">
    <name type="scientific">Anopheles albimanus</name>
    <name type="common">New world malaria mosquito</name>
    <dbReference type="NCBI Taxonomy" id="7167"/>
    <lineage>
        <taxon>Eukaryota</taxon>
        <taxon>Metazoa</taxon>
        <taxon>Ecdysozoa</taxon>
        <taxon>Arthropoda</taxon>
        <taxon>Hexapoda</taxon>
        <taxon>Insecta</taxon>
        <taxon>Pterygota</taxon>
        <taxon>Neoptera</taxon>
        <taxon>Endopterygota</taxon>
        <taxon>Diptera</taxon>
        <taxon>Nematocera</taxon>
        <taxon>Culicoidea</taxon>
        <taxon>Culicidae</taxon>
        <taxon>Anophelinae</taxon>
        <taxon>Anopheles</taxon>
    </lineage>
</organism>
<evidence type="ECO:0000313" key="2">
    <source>
        <dbReference type="Proteomes" id="UP000069272"/>
    </source>
</evidence>
<dbReference type="EnsemblMetazoa" id="AALB014887-RA">
    <property type="protein sequence ID" value="AALB014887-PA"/>
    <property type="gene ID" value="AALB014887"/>
</dbReference>
<dbReference type="Proteomes" id="UP000069272">
    <property type="component" value="Chromosome X"/>
</dbReference>
<keyword evidence="2" id="KW-1185">Reference proteome</keyword>